<dbReference type="Gene3D" id="2.40.50.100">
    <property type="match status" value="2"/>
</dbReference>
<dbReference type="InterPro" id="IPR000089">
    <property type="entry name" value="Biotin_lipoyl"/>
</dbReference>
<keyword evidence="4 10" id="KW-0808">Transferase</keyword>
<comment type="cofactor">
    <cofactor evidence="1 10">
        <name>(R)-lipoate</name>
        <dbReference type="ChEBI" id="CHEBI:83088"/>
    </cofactor>
</comment>
<dbReference type="Gene3D" id="3.30.559.10">
    <property type="entry name" value="Chloramphenicol acetyltransferase-like domain"/>
    <property type="match status" value="1"/>
</dbReference>
<evidence type="ECO:0000313" key="13">
    <source>
        <dbReference type="EMBL" id="VFP80444.1"/>
    </source>
</evidence>
<accession>A0A451D458</accession>
<feature type="domain" description="Peripheral subunit-binding (PSBD)" evidence="12">
    <location>
        <begin position="207"/>
        <end position="244"/>
    </location>
</feature>
<gene>
    <name evidence="13" type="primary">aceF</name>
    <name evidence="13" type="ORF">ERCISPPS3390_306</name>
</gene>
<dbReference type="PANTHER" id="PTHR43178:SF2">
    <property type="entry name" value="DIHYDROLIPOYLLYSINE-RESIDUE ACETYLTRANSFERASE COMPONENT OF PYRUVATE DEHYDROGENASE COMPLEX"/>
    <property type="match status" value="1"/>
</dbReference>
<dbReference type="Pfam" id="PF02817">
    <property type="entry name" value="E3_binding"/>
    <property type="match status" value="1"/>
</dbReference>
<evidence type="ECO:0000256" key="4">
    <source>
        <dbReference type="ARBA" id="ARBA00022679"/>
    </source>
</evidence>
<name>A0A451D458_9GAMM</name>
<evidence type="ECO:0000313" key="14">
    <source>
        <dbReference type="Proteomes" id="UP000294338"/>
    </source>
</evidence>
<comment type="subunit">
    <text evidence="3">Forms a 24-polypeptide structural core with octahedral symmetry.</text>
</comment>
<keyword evidence="13" id="KW-0670">Pyruvate</keyword>
<dbReference type="SUPFAM" id="SSF47005">
    <property type="entry name" value="Peripheral subunit-binding domain of 2-oxo acid dehydrogenase complex"/>
    <property type="match status" value="1"/>
</dbReference>
<dbReference type="RefSeq" id="WP_197095095.1">
    <property type="nucleotide sequence ID" value="NZ_LR217705.1"/>
</dbReference>
<dbReference type="FunFam" id="3.30.559.10:FF:000004">
    <property type="entry name" value="Acetyltransferase component of pyruvate dehydrogenase complex"/>
    <property type="match status" value="1"/>
</dbReference>
<dbReference type="Proteomes" id="UP000294338">
    <property type="component" value="Chromosome 1"/>
</dbReference>
<dbReference type="GO" id="GO:0006086">
    <property type="term" value="P:pyruvate decarboxylation to acetyl-CoA"/>
    <property type="evidence" value="ECO:0007669"/>
    <property type="project" value="TreeGrafter"/>
</dbReference>
<keyword evidence="6 10" id="KW-0450">Lipoyl</keyword>
<dbReference type="InterPro" id="IPR011053">
    <property type="entry name" value="Single_hybrid_motif"/>
</dbReference>
<keyword evidence="7 10" id="KW-0012">Acyltransferase</keyword>
<dbReference type="InterPro" id="IPR050743">
    <property type="entry name" value="2-oxoacid_DH_E2_comp"/>
</dbReference>
<dbReference type="InterPro" id="IPR001078">
    <property type="entry name" value="2-oxoacid_DH_actylTfrase"/>
</dbReference>
<proteinExistence type="inferred from homology"/>
<comment type="similarity">
    <text evidence="2 10">Belongs to the 2-oxoacid dehydrogenase family.</text>
</comment>
<dbReference type="SUPFAM" id="SSF51230">
    <property type="entry name" value="Single hybrid motif"/>
    <property type="match status" value="2"/>
</dbReference>
<dbReference type="Pfam" id="PF00364">
    <property type="entry name" value="Biotin_lipoyl"/>
    <property type="match status" value="2"/>
</dbReference>
<dbReference type="InterPro" id="IPR003016">
    <property type="entry name" value="2-oxoA_DH_lipoyl-BS"/>
</dbReference>
<comment type="function">
    <text evidence="8">The pyruvate dehydrogenase complex catalyzes the overall conversion of pyruvate to acetyl-CoA and CO(2). It contains multiple copies of three enzymatic components: pyruvate dehydrogenase (E1), dihydrolipoamide acetyltransferase (E2) and lipoamide dehydrogenase (E3).</text>
</comment>
<comment type="catalytic activity">
    <reaction evidence="9">
        <text>N(6)-[(R)-dihydrolipoyl]-L-lysyl-[protein] + acetyl-CoA = N(6)-[(R)-S(8)-acetyldihydrolipoyl]-L-lysyl-[protein] + CoA</text>
        <dbReference type="Rhea" id="RHEA:17017"/>
        <dbReference type="Rhea" id="RHEA-COMP:10475"/>
        <dbReference type="Rhea" id="RHEA-COMP:10478"/>
        <dbReference type="ChEBI" id="CHEBI:57287"/>
        <dbReference type="ChEBI" id="CHEBI:57288"/>
        <dbReference type="ChEBI" id="CHEBI:83100"/>
        <dbReference type="ChEBI" id="CHEBI:83111"/>
        <dbReference type="EC" id="2.3.1.12"/>
    </reaction>
</comment>
<dbReference type="AlphaFoldDB" id="A0A451D458"/>
<evidence type="ECO:0000256" key="10">
    <source>
        <dbReference type="RuleBase" id="RU003423"/>
    </source>
</evidence>
<evidence type="ECO:0000256" key="5">
    <source>
        <dbReference type="ARBA" id="ARBA00022737"/>
    </source>
</evidence>
<dbReference type="InterPro" id="IPR004167">
    <property type="entry name" value="PSBD"/>
</dbReference>
<evidence type="ECO:0000256" key="6">
    <source>
        <dbReference type="ARBA" id="ARBA00022823"/>
    </source>
</evidence>
<protein>
    <recommendedName>
        <fullName evidence="10">Dihydrolipoamide acetyltransferase component of pyruvate dehydrogenase complex</fullName>
        <ecNumber evidence="10">2.3.1.-</ecNumber>
    </recommendedName>
</protein>
<reference evidence="13 14" key="1">
    <citation type="submission" date="2019-02" db="EMBL/GenBank/DDBJ databases">
        <authorList>
            <person name="Manzano-Marin A."/>
            <person name="Manzano-Marin A."/>
        </authorList>
    </citation>
    <scope>NUCLEOTIDE SEQUENCE [LARGE SCALE GENOMIC DNA]</scope>
    <source>
        <strain evidence="13 14">ErCisplendens/pseudotsugae</strain>
    </source>
</reference>
<dbReference type="PANTHER" id="PTHR43178">
    <property type="entry name" value="DIHYDROLIPOAMIDE ACETYLTRANSFERASE COMPONENT OF PYRUVATE DEHYDROGENASE COMPLEX"/>
    <property type="match status" value="1"/>
</dbReference>
<feature type="domain" description="Lipoyl-binding" evidence="11">
    <location>
        <begin position="1"/>
        <end position="75"/>
    </location>
</feature>
<evidence type="ECO:0000256" key="1">
    <source>
        <dbReference type="ARBA" id="ARBA00001938"/>
    </source>
</evidence>
<evidence type="ECO:0000256" key="9">
    <source>
        <dbReference type="ARBA" id="ARBA00048370"/>
    </source>
</evidence>
<dbReference type="PROSITE" id="PS50968">
    <property type="entry name" value="BIOTINYL_LIPOYL"/>
    <property type="match status" value="1"/>
</dbReference>
<evidence type="ECO:0000259" key="12">
    <source>
        <dbReference type="PROSITE" id="PS51826"/>
    </source>
</evidence>
<evidence type="ECO:0000256" key="3">
    <source>
        <dbReference type="ARBA" id="ARBA00011484"/>
    </source>
</evidence>
<dbReference type="EMBL" id="LR217705">
    <property type="protein sequence ID" value="VFP80444.1"/>
    <property type="molecule type" value="Genomic_DNA"/>
</dbReference>
<dbReference type="InterPro" id="IPR023213">
    <property type="entry name" value="CAT-like_dom_sf"/>
</dbReference>
<dbReference type="PROSITE" id="PS51826">
    <property type="entry name" value="PSBD"/>
    <property type="match status" value="1"/>
</dbReference>
<sequence>MTIAISVPDIGADLVEVTEILVKIGDVIEYEQPLLVIEGEKASMEIPSPQSGVVKEIQVNLGDKIHTGEIIMIFEVTEEASAGEFLKNHSTKTKILPTTSSYTGLHLPELHDNAVKVIKILVTVDHNISARESILLVEDNQKELIEIQSPISGRVYEIKIKHGEIISIGMLMMIVNIENIKESSSSEKGLTHSIHKTTFIKNQAYIHATPFIRRLARVFNVNLDYIKGTGYKSRILQEDLMQHIQHTTHNTSNANKIITVNNIAQNIAPWPIIDYTSFGKTNEISMSRIQKKTGANLKRNWLMIPHVTHFDKVDITDLEEFRKKQNSIALKENLNIKLTPLVFIIKAVAVALKKMPRFNSSLSLDEQKLILKEYTHVSIAIDTIDGLVVPVLKDVNKKGIIELSHELSNISTKARNNQLTAKEMQGGCFTISSIGRLGTTHFTPIINAPEVAILGISKFVTEPVWNDNKFIPRLIMPISLSFDHRVIDGADGARFITILNKTISDIRYLAM</sequence>
<dbReference type="Gene3D" id="4.10.320.10">
    <property type="entry name" value="E3-binding domain"/>
    <property type="match status" value="1"/>
</dbReference>
<evidence type="ECO:0000256" key="2">
    <source>
        <dbReference type="ARBA" id="ARBA00007317"/>
    </source>
</evidence>
<evidence type="ECO:0000259" key="11">
    <source>
        <dbReference type="PROSITE" id="PS50968"/>
    </source>
</evidence>
<evidence type="ECO:0000256" key="8">
    <source>
        <dbReference type="ARBA" id="ARBA00025211"/>
    </source>
</evidence>
<dbReference type="PROSITE" id="PS00189">
    <property type="entry name" value="LIPOYL"/>
    <property type="match status" value="1"/>
</dbReference>
<dbReference type="Pfam" id="PF00198">
    <property type="entry name" value="2-oxoacid_dh"/>
    <property type="match status" value="1"/>
</dbReference>
<evidence type="ECO:0000256" key="7">
    <source>
        <dbReference type="ARBA" id="ARBA00023315"/>
    </source>
</evidence>
<dbReference type="InterPro" id="IPR036625">
    <property type="entry name" value="E3-bd_dom_sf"/>
</dbReference>
<dbReference type="GO" id="GO:0005737">
    <property type="term" value="C:cytoplasm"/>
    <property type="evidence" value="ECO:0007669"/>
    <property type="project" value="TreeGrafter"/>
</dbReference>
<dbReference type="SUPFAM" id="SSF52777">
    <property type="entry name" value="CoA-dependent acyltransferases"/>
    <property type="match status" value="1"/>
</dbReference>
<dbReference type="CDD" id="cd06849">
    <property type="entry name" value="lipoyl_domain"/>
    <property type="match status" value="1"/>
</dbReference>
<keyword evidence="5" id="KW-0677">Repeat</keyword>
<dbReference type="FunFam" id="2.40.50.100:FF:000009">
    <property type="entry name" value="Acetyltransferase component of pyruvate dehydrogenase complex"/>
    <property type="match status" value="1"/>
</dbReference>
<dbReference type="GO" id="GO:0004742">
    <property type="term" value="F:dihydrolipoyllysine-residue acetyltransferase activity"/>
    <property type="evidence" value="ECO:0007669"/>
    <property type="project" value="UniProtKB-EC"/>
</dbReference>
<dbReference type="GO" id="GO:0031405">
    <property type="term" value="F:lipoic acid binding"/>
    <property type="evidence" value="ECO:0007669"/>
    <property type="project" value="TreeGrafter"/>
</dbReference>
<dbReference type="EC" id="2.3.1.-" evidence="10"/>
<organism evidence="13 14">
    <name type="scientific">Candidatus Erwinia haradaeae</name>
    <dbReference type="NCBI Taxonomy" id="1922217"/>
    <lineage>
        <taxon>Bacteria</taxon>
        <taxon>Pseudomonadati</taxon>
        <taxon>Pseudomonadota</taxon>
        <taxon>Gammaproteobacteria</taxon>
        <taxon>Enterobacterales</taxon>
        <taxon>Erwiniaceae</taxon>
        <taxon>Erwinia</taxon>
    </lineage>
</organism>